<dbReference type="EMBL" id="KB454508">
    <property type="protein sequence ID" value="EME29446.1"/>
    <property type="molecule type" value="Genomic_DNA"/>
</dbReference>
<proteinExistence type="predicted"/>
<reference evidence="2" key="1">
    <citation type="journal article" date="2013" name="Science">
        <title>Gene transfer from bacteria and archaea facilitated evolution of an extremophilic eukaryote.</title>
        <authorList>
            <person name="Schonknecht G."/>
            <person name="Chen W.H."/>
            <person name="Ternes C.M."/>
            <person name="Barbier G.G."/>
            <person name="Shrestha R.P."/>
            <person name="Stanke M."/>
            <person name="Brautigam A."/>
            <person name="Baker B.J."/>
            <person name="Banfield J.F."/>
            <person name="Garavito R.M."/>
            <person name="Carr K."/>
            <person name="Wilkerson C."/>
            <person name="Rensing S.A."/>
            <person name="Gagneul D."/>
            <person name="Dickenson N.E."/>
            <person name="Oesterhelt C."/>
            <person name="Lercher M.J."/>
            <person name="Weber A.P."/>
        </authorList>
    </citation>
    <scope>NUCLEOTIDE SEQUENCE [LARGE SCALE GENOMIC DNA]</scope>
    <source>
        <strain evidence="2">074W</strain>
    </source>
</reference>
<dbReference type="Proteomes" id="UP000030680">
    <property type="component" value="Unassembled WGS sequence"/>
</dbReference>
<dbReference type="OrthoDB" id="514167at2759"/>
<gene>
    <name evidence="1" type="ORF">Gasu_30900</name>
</gene>
<name>M2W1C2_GALSU</name>
<keyword evidence="2" id="KW-1185">Reference proteome</keyword>
<dbReference type="PANTHER" id="PTHR15924">
    <property type="entry name" value="CLE"/>
    <property type="match status" value="1"/>
</dbReference>
<dbReference type="OMA" id="YPMRILR"/>
<dbReference type="GeneID" id="17088240"/>
<dbReference type="Pfam" id="PF10036">
    <property type="entry name" value="RLL"/>
    <property type="match status" value="1"/>
</dbReference>
<organism evidence="1 2">
    <name type="scientific">Galdieria sulphuraria</name>
    <name type="common">Red alga</name>
    <dbReference type="NCBI Taxonomy" id="130081"/>
    <lineage>
        <taxon>Eukaryota</taxon>
        <taxon>Rhodophyta</taxon>
        <taxon>Bangiophyceae</taxon>
        <taxon>Galdieriales</taxon>
        <taxon>Galdieriaceae</taxon>
        <taxon>Galdieria</taxon>
    </lineage>
</organism>
<sequence length="250" mass="28289">MKSFALRRLKALKCPLLDTIDIADTSSLCNVVCWLEDVKIRRYDTASRSFLRHPQNLFLALNQYLKDLGVPEEEIASFESSRYETLESKIYFLIDFAVDLCFKDLIEERKDDSLFLSTNRVVDGIELDEDLCKELYEVGSDLGVADPENLVGTLQVLVDLLRKGFQLDSLKKAGTSPQGIDDALLKCLRDEVPSGFSTGDDSLDDTCRLFRLLYLKDLKKLQATINKVIFELQTQTANPKTDTSRACIGR</sequence>
<dbReference type="AlphaFoldDB" id="M2W1C2"/>
<dbReference type="InterPro" id="IPR019265">
    <property type="entry name" value="RTRAF"/>
</dbReference>
<dbReference type="eggNOG" id="KOG4380">
    <property type="taxonomic scope" value="Eukaryota"/>
</dbReference>
<evidence type="ECO:0000313" key="2">
    <source>
        <dbReference type="Proteomes" id="UP000030680"/>
    </source>
</evidence>
<dbReference type="Gramene" id="EME29446">
    <property type="protein sequence ID" value="EME29446"/>
    <property type="gene ID" value="Gasu_30900"/>
</dbReference>
<accession>M2W1C2</accession>
<dbReference type="RefSeq" id="XP_005705966.1">
    <property type="nucleotide sequence ID" value="XM_005705909.1"/>
</dbReference>
<dbReference type="STRING" id="130081.M2W1C2"/>
<evidence type="ECO:0000313" key="1">
    <source>
        <dbReference type="EMBL" id="EME29446.1"/>
    </source>
</evidence>
<protein>
    <submittedName>
        <fullName evidence="1">Uncharacterized protein</fullName>
    </submittedName>
</protein>
<dbReference type="KEGG" id="gsl:Gasu_30900"/>